<proteinExistence type="predicted"/>
<accession>A0A9I9DVU6</accession>
<reference evidence="1" key="1">
    <citation type="submission" date="2023-03" db="UniProtKB">
        <authorList>
            <consortium name="EnsemblPlants"/>
        </authorList>
    </citation>
    <scope>IDENTIFICATION</scope>
</reference>
<dbReference type="Gramene" id="MELO3C024342.2.1">
    <property type="protein sequence ID" value="MELO3C024342.2.1"/>
    <property type="gene ID" value="MELO3C024342.2"/>
</dbReference>
<protein>
    <submittedName>
        <fullName evidence="1">Uncharacterized protein</fullName>
    </submittedName>
</protein>
<sequence length="66" mass="7502">MVLRWFAHPTPHAEETSKLSVIPSTDGPPGWDRQCSLFYTIANANRHLRPLIAALLIVDCPRRKHV</sequence>
<name>A0A9I9DVU6_CUCME</name>
<evidence type="ECO:0000313" key="1">
    <source>
        <dbReference type="EnsemblPlants" id="MELO3C024342.2.1"/>
    </source>
</evidence>
<organism evidence="1">
    <name type="scientific">Cucumis melo</name>
    <name type="common">Muskmelon</name>
    <dbReference type="NCBI Taxonomy" id="3656"/>
    <lineage>
        <taxon>Eukaryota</taxon>
        <taxon>Viridiplantae</taxon>
        <taxon>Streptophyta</taxon>
        <taxon>Embryophyta</taxon>
        <taxon>Tracheophyta</taxon>
        <taxon>Spermatophyta</taxon>
        <taxon>Magnoliopsida</taxon>
        <taxon>eudicotyledons</taxon>
        <taxon>Gunneridae</taxon>
        <taxon>Pentapetalae</taxon>
        <taxon>rosids</taxon>
        <taxon>fabids</taxon>
        <taxon>Cucurbitales</taxon>
        <taxon>Cucurbitaceae</taxon>
        <taxon>Benincaseae</taxon>
        <taxon>Cucumis</taxon>
    </lineage>
</organism>
<dbReference type="AlphaFoldDB" id="A0A9I9DVU6"/>
<dbReference type="EnsemblPlants" id="MELO3C024342.2.1">
    <property type="protein sequence ID" value="MELO3C024342.2.1"/>
    <property type="gene ID" value="MELO3C024342.2"/>
</dbReference>